<reference evidence="2" key="1">
    <citation type="submission" date="2021-02" db="EMBL/GenBank/DDBJ databases">
        <authorList>
            <person name="Dougan E. K."/>
            <person name="Rhodes N."/>
            <person name="Thang M."/>
            <person name="Chan C."/>
        </authorList>
    </citation>
    <scope>NUCLEOTIDE SEQUENCE</scope>
</reference>
<dbReference type="EMBL" id="CAJNJA010027459">
    <property type="protein sequence ID" value="CAE7576230.1"/>
    <property type="molecule type" value="Genomic_DNA"/>
</dbReference>
<protein>
    <submittedName>
        <fullName evidence="2">Uncharacterized protein</fullName>
    </submittedName>
</protein>
<evidence type="ECO:0000313" key="2">
    <source>
        <dbReference type="EMBL" id="CAE7576230.1"/>
    </source>
</evidence>
<organism evidence="2 3">
    <name type="scientific">Symbiodinium necroappetens</name>
    <dbReference type="NCBI Taxonomy" id="1628268"/>
    <lineage>
        <taxon>Eukaryota</taxon>
        <taxon>Sar</taxon>
        <taxon>Alveolata</taxon>
        <taxon>Dinophyceae</taxon>
        <taxon>Suessiales</taxon>
        <taxon>Symbiodiniaceae</taxon>
        <taxon>Symbiodinium</taxon>
    </lineage>
</organism>
<keyword evidence="3" id="KW-1185">Reference proteome</keyword>
<accession>A0A812UGF7</accession>
<dbReference type="Proteomes" id="UP000601435">
    <property type="component" value="Unassembled WGS sequence"/>
</dbReference>
<dbReference type="OrthoDB" id="10276006at2759"/>
<dbReference type="AlphaFoldDB" id="A0A812UGF7"/>
<name>A0A812UGF7_9DINO</name>
<evidence type="ECO:0000256" key="1">
    <source>
        <dbReference type="SAM" id="SignalP"/>
    </source>
</evidence>
<proteinExistence type="predicted"/>
<keyword evidence="1" id="KW-0732">Signal</keyword>
<feature type="chain" id="PRO_5032771911" evidence="1">
    <location>
        <begin position="16"/>
        <end position="103"/>
    </location>
</feature>
<sequence length="103" mass="11639">MVFPLLLVLMGLGSALRHVQVTNDAGAANESQKWGWLWHQEVITCSCIDGEEFTTWAKCREACDKWCGEAFDDWECFDAKAAKAGFLQEFSKELPGDKEVYDD</sequence>
<gene>
    <name evidence="2" type="ORF">SNEC2469_LOCUS16798</name>
</gene>
<feature type="signal peptide" evidence="1">
    <location>
        <begin position="1"/>
        <end position="15"/>
    </location>
</feature>
<evidence type="ECO:0000313" key="3">
    <source>
        <dbReference type="Proteomes" id="UP000601435"/>
    </source>
</evidence>
<comment type="caution">
    <text evidence="2">The sequence shown here is derived from an EMBL/GenBank/DDBJ whole genome shotgun (WGS) entry which is preliminary data.</text>
</comment>